<feature type="non-terminal residue" evidence="3">
    <location>
        <position position="314"/>
    </location>
</feature>
<dbReference type="InterPro" id="IPR036864">
    <property type="entry name" value="Zn2-C6_fun-type_DNA-bd_sf"/>
</dbReference>
<feature type="domain" description="Zn(2)-C6 fungal-type" evidence="2">
    <location>
        <begin position="137"/>
        <end position="161"/>
    </location>
</feature>
<name>A0A433A3C1_9FUNG</name>
<dbReference type="EMBL" id="RBNI01018034">
    <property type="protein sequence ID" value="RUO97186.1"/>
    <property type="molecule type" value="Genomic_DNA"/>
</dbReference>
<dbReference type="SUPFAM" id="SSF57701">
    <property type="entry name" value="Zn2/Cys6 DNA-binding domain"/>
    <property type="match status" value="1"/>
</dbReference>
<evidence type="ECO:0000256" key="1">
    <source>
        <dbReference type="SAM" id="Coils"/>
    </source>
</evidence>
<proteinExistence type="predicted"/>
<keyword evidence="1" id="KW-0175">Coiled coil</keyword>
<accession>A0A433A3C1</accession>
<organism evidence="3 4">
    <name type="scientific">Jimgerdemannia flammicorona</name>
    <dbReference type="NCBI Taxonomy" id="994334"/>
    <lineage>
        <taxon>Eukaryota</taxon>
        <taxon>Fungi</taxon>
        <taxon>Fungi incertae sedis</taxon>
        <taxon>Mucoromycota</taxon>
        <taxon>Mucoromycotina</taxon>
        <taxon>Endogonomycetes</taxon>
        <taxon>Endogonales</taxon>
        <taxon>Endogonaceae</taxon>
        <taxon>Jimgerdemannia</taxon>
    </lineage>
</organism>
<dbReference type="GO" id="GO:0000981">
    <property type="term" value="F:DNA-binding transcription factor activity, RNA polymerase II-specific"/>
    <property type="evidence" value="ECO:0007669"/>
    <property type="project" value="InterPro"/>
</dbReference>
<protein>
    <recommendedName>
        <fullName evidence="2">Zn(2)-C6 fungal-type domain-containing protein</fullName>
    </recommendedName>
</protein>
<comment type="caution">
    <text evidence="3">The sequence shown here is derived from an EMBL/GenBank/DDBJ whole genome shotgun (WGS) entry which is preliminary data.</text>
</comment>
<keyword evidence="4" id="KW-1185">Reference proteome</keyword>
<dbReference type="InterPro" id="IPR001138">
    <property type="entry name" value="Zn2Cys6_DnaBD"/>
</dbReference>
<dbReference type="Proteomes" id="UP000268093">
    <property type="component" value="Unassembled WGS sequence"/>
</dbReference>
<evidence type="ECO:0000259" key="2">
    <source>
        <dbReference type="Pfam" id="PF00172"/>
    </source>
</evidence>
<reference evidence="3 4" key="1">
    <citation type="journal article" date="2018" name="New Phytol.">
        <title>Phylogenomics of Endogonaceae and evolution of mycorrhizas within Mucoromycota.</title>
        <authorList>
            <person name="Chang Y."/>
            <person name="Desiro A."/>
            <person name="Na H."/>
            <person name="Sandor L."/>
            <person name="Lipzen A."/>
            <person name="Clum A."/>
            <person name="Barry K."/>
            <person name="Grigoriev I.V."/>
            <person name="Martin F.M."/>
            <person name="Stajich J.E."/>
            <person name="Smith M.E."/>
            <person name="Bonito G."/>
            <person name="Spatafora J.W."/>
        </authorList>
    </citation>
    <scope>NUCLEOTIDE SEQUENCE [LARGE SCALE GENOMIC DNA]</scope>
    <source>
        <strain evidence="3 4">GMNB39</strain>
    </source>
</reference>
<dbReference type="OrthoDB" id="2943660at2759"/>
<dbReference type="Pfam" id="PF00172">
    <property type="entry name" value="Zn_clus"/>
    <property type="match status" value="1"/>
</dbReference>
<evidence type="ECO:0000313" key="4">
    <source>
        <dbReference type="Proteomes" id="UP000268093"/>
    </source>
</evidence>
<feature type="coiled-coil region" evidence="1">
    <location>
        <begin position="170"/>
        <end position="197"/>
    </location>
</feature>
<dbReference type="GO" id="GO:0008270">
    <property type="term" value="F:zinc ion binding"/>
    <property type="evidence" value="ECO:0007669"/>
    <property type="project" value="InterPro"/>
</dbReference>
<gene>
    <name evidence="3" type="ORF">BC936DRAFT_140842</name>
</gene>
<evidence type="ECO:0000313" key="3">
    <source>
        <dbReference type="EMBL" id="RUO97186.1"/>
    </source>
</evidence>
<dbReference type="CDD" id="cd00067">
    <property type="entry name" value="GAL4"/>
    <property type="match status" value="1"/>
</dbReference>
<sequence>MHLLTYFGSSSSTKAIHIVAVSRARLIVIRSIRVPDDSKGDFVCLKGTPLIAENGSSRKSAPSAEGPTKSLEEKAKDFWRVLVNMPYYLVGPICDPSWRRSAQRLALDMPNNQKPYTYYRDFQNVWNTNKVQARVQSKCDGQKPTCRRCRFANAECIYALPKDIARAKQAAKEESDIKKLESSLEEMENELVKVKLILDTVKPKSKPWQITVTIDGFKIQTYITTICQLHGFFTHTANLFTTSRGPAMAFHPVGAQAMIIRLLVRRLCYHDDQKSVQLNVNRLNTPDAHGDFSVPAFMTMKMHQDFLNLVLWQT</sequence>
<dbReference type="AlphaFoldDB" id="A0A433A3C1"/>
<dbReference type="Gene3D" id="4.10.240.10">
    <property type="entry name" value="Zn(2)-C6 fungal-type DNA-binding domain"/>
    <property type="match status" value="1"/>
</dbReference>